<dbReference type="InterPro" id="IPR051799">
    <property type="entry name" value="NADH_flavin_oxidoreductase"/>
</dbReference>
<dbReference type="Gene3D" id="3.20.20.70">
    <property type="entry name" value="Aldolase class I"/>
    <property type="match status" value="1"/>
</dbReference>
<keyword evidence="5" id="KW-1185">Reference proteome</keyword>
<dbReference type="InterPro" id="IPR001155">
    <property type="entry name" value="OxRdtase_FMN_N"/>
</dbReference>
<accession>A0A1Q9C1F9</accession>
<dbReference type="Pfam" id="PF00724">
    <property type="entry name" value="Oxidored_FMN"/>
    <property type="match status" value="1"/>
</dbReference>
<evidence type="ECO:0000313" key="4">
    <source>
        <dbReference type="EMBL" id="OLP76756.1"/>
    </source>
</evidence>
<dbReference type="SUPFAM" id="SSF51395">
    <property type="entry name" value="FMN-linked oxidoreductases"/>
    <property type="match status" value="1"/>
</dbReference>
<protein>
    <submittedName>
        <fullName evidence="4">NADH oxidase</fullName>
    </submittedName>
</protein>
<comment type="caution">
    <text evidence="4">The sequence shown here is derived from an EMBL/GenBank/DDBJ whole genome shotgun (WGS) entry which is preliminary data.</text>
</comment>
<evidence type="ECO:0000256" key="2">
    <source>
        <dbReference type="ARBA" id="ARBA00023002"/>
    </source>
</evidence>
<evidence type="ECO:0000313" key="5">
    <source>
        <dbReference type="Proteomes" id="UP000186817"/>
    </source>
</evidence>
<evidence type="ECO:0000256" key="1">
    <source>
        <dbReference type="ARBA" id="ARBA00022630"/>
    </source>
</evidence>
<proteinExistence type="predicted"/>
<keyword evidence="2" id="KW-0560">Oxidoreductase</keyword>
<sequence length="317" mass="34065">MIGHAGVVDILTDIHATEHECGRYLGRAQDWLTKLKELRDSVIAFHGAMHETGEPTNELVELYRKWATGGAGLIITGNVMVDRAYLEGPCNVIASEEHPTLLWKEWGSASTTPAAGSSAPVAIVQLSHPGRQCPLSVSWQRPAAPSEVSFKLPGVGLQLFRRPRALTEEEVRSLPSKFAAASKLCVAAGFHGVQVHAAHGYLLSQLPGSSAVFLSPHTNRRSDDFGGPLRNRMRILLDIVAAVRMAMGPGKLLSVKVNCQDFRAGGFKESEALELLAELAKASVDLVEVASKVSGGTYEHMACMGQSDQDLGHAQSK</sequence>
<evidence type="ECO:0000259" key="3">
    <source>
        <dbReference type="Pfam" id="PF00724"/>
    </source>
</evidence>
<feature type="domain" description="NADH:flavin oxidoreductase/NADH oxidase N-terminal" evidence="3">
    <location>
        <begin position="48"/>
        <end position="287"/>
    </location>
</feature>
<dbReference type="AlphaFoldDB" id="A0A1Q9C1F9"/>
<dbReference type="PANTHER" id="PTHR43656">
    <property type="entry name" value="BINDING OXIDOREDUCTASE, PUTATIVE (AFU_ORTHOLOGUE AFUA_2G08260)-RELATED"/>
    <property type="match status" value="1"/>
</dbReference>
<dbReference type="PANTHER" id="PTHR43656:SF2">
    <property type="entry name" value="BINDING OXIDOREDUCTASE, PUTATIVE (AFU_ORTHOLOGUE AFUA_2G08260)-RELATED"/>
    <property type="match status" value="1"/>
</dbReference>
<dbReference type="OrthoDB" id="432686at2759"/>
<dbReference type="EMBL" id="LSRX01001932">
    <property type="protein sequence ID" value="OLP76756.1"/>
    <property type="molecule type" value="Genomic_DNA"/>
</dbReference>
<dbReference type="Proteomes" id="UP000186817">
    <property type="component" value="Unassembled WGS sequence"/>
</dbReference>
<organism evidence="4 5">
    <name type="scientific">Symbiodinium microadriaticum</name>
    <name type="common">Dinoflagellate</name>
    <name type="synonym">Zooxanthella microadriatica</name>
    <dbReference type="NCBI Taxonomy" id="2951"/>
    <lineage>
        <taxon>Eukaryota</taxon>
        <taxon>Sar</taxon>
        <taxon>Alveolata</taxon>
        <taxon>Dinophyceae</taxon>
        <taxon>Suessiales</taxon>
        <taxon>Symbiodiniaceae</taxon>
        <taxon>Symbiodinium</taxon>
    </lineage>
</organism>
<gene>
    <name evidence="4" type="ORF">AK812_SmicGene43269</name>
</gene>
<name>A0A1Q9C1F9_SYMMI</name>
<reference evidence="4 5" key="1">
    <citation type="submission" date="2016-02" db="EMBL/GenBank/DDBJ databases">
        <title>Genome analysis of coral dinoflagellate symbionts highlights evolutionary adaptations to a symbiotic lifestyle.</title>
        <authorList>
            <person name="Aranda M."/>
            <person name="Li Y."/>
            <person name="Liew Y.J."/>
            <person name="Baumgarten S."/>
            <person name="Simakov O."/>
            <person name="Wilson M."/>
            <person name="Piel J."/>
            <person name="Ashoor H."/>
            <person name="Bougouffa S."/>
            <person name="Bajic V.B."/>
            <person name="Ryu T."/>
            <person name="Ravasi T."/>
            <person name="Bayer T."/>
            <person name="Micklem G."/>
            <person name="Kim H."/>
            <person name="Bhak J."/>
            <person name="Lajeunesse T.C."/>
            <person name="Voolstra C.R."/>
        </authorList>
    </citation>
    <scope>NUCLEOTIDE SEQUENCE [LARGE SCALE GENOMIC DNA]</scope>
    <source>
        <strain evidence="4 5">CCMP2467</strain>
    </source>
</reference>
<keyword evidence="1" id="KW-0285">Flavoprotein</keyword>
<dbReference type="InterPro" id="IPR013785">
    <property type="entry name" value="Aldolase_TIM"/>
</dbReference>
<dbReference type="GO" id="GO:0010181">
    <property type="term" value="F:FMN binding"/>
    <property type="evidence" value="ECO:0007669"/>
    <property type="project" value="InterPro"/>
</dbReference>
<dbReference type="GO" id="GO:0016491">
    <property type="term" value="F:oxidoreductase activity"/>
    <property type="evidence" value="ECO:0007669"/>
    <property type="project" value="UniProtKB-KW"/>
</dbReference>